<protein>
    <submittedName>
        <fullName evidence="4">CLUMA_CG002517, isoform A</fullName>
    </submittedName>
</protein>
<feature type="signal peptide" evidence="3">
    <location>
        <begin position="1"/>
        <end position="19"/>
    </location>
</feature>
<dbReference type="PANTHER" id="PTHR24366">
    <property type="entry name" value="IG(IMMUNOGLOBULIN) AND LRR(LEUCINE RICH REPEAT) DOMAINS"/>
    <property type="match status" value="1"/>
</dbReference>
<dbReference type="EMBL" id="CVRI01000010">
    <property type="protein sequence ID" value="CRK88861.1"/>
    <property type="molecule type" value="Genomic_DNA"/>
</dbReference>
<dbReference type="InterPro" id="IPR001611">
    <property type="entry name" value="Leu-rich_rpt"/>
</dbReference>
<dbReference type="Gene3D" id="3.80.10.10">
    <property type="entry name" value="Ribonuclease Inhibitor"/>
    <property type="match status" value="1"/>
</dbReference>
<accession>A0A1J1HLF4</accession>
<evidence type="ECO:0000256" key="1">
    <source>
        <dbReference type="ARBA" id="ARBA00022614"/>
    </source>
</evidence>
<keyword evidence="3" id="KW-0732">Signal</keyword>
<dbReference type="SUPFAM" id="SSF52058">
    <property type="entry name" value="L domain-like"/>
    <property type="match status" value="1"/>
</dbReference>
<dbReference type="InterPro" id="IPR032675">
    <property type="entry name" value="LRR_dom_sf"/>
</dbReference>
<organism evidence="4 5">
    <name type="scientific">Clunio marinus</name>
    <dbReference type="NCBI Taxonomy" id="568069"/>
    <lineage>
        <taxon>Eukaryota</taxon>
        <taxon>Metazoa</taxon>
        <taxon>Ecdysozoa</taxon>
        <taxon>Arthropoda</taxon>
        <taxon>Hexapoda</taxon>
        <taxon>Insecta</taxon>
        <taxon>Pterygota</taxon>
        <taxon>Neoptera</taxon>
        <taxon>Endopterygota</taxon>
        <taxon>Diptera</taxon>
        <taxon>Nematocera</taxon>
        <taxon>Chironomoidea</taxon>
        <taxon>Chironomidae</taxon>
        <taxon>Clunio</taxon>
    </lineage>
</organism>
<name>A0A1J1HLF4_9DIPT</name>
<keyword evidence="2" id="KW-0677">Repeat</keyword>
<sequence>MIVLRSFLVFLAVFYVTEGLNIQCSYSIREVWMFPYLYTCEGQTIMNGSYNDFAPYFIEEVSQNHIGDKSDKSVKALLIENSKIKFLPKNIGQFFYNLESLSVIDCDILELNREDFVGLPNLLQIDFRGNKIDRLPWRVFEEVPKLQVIGLAWNPMKYIAHHVFDHLIDLETLDMFGTDRCYNKKFKQNKSAIASELYEIFRQCPPTIEMMIVELGYDDLVKKVNQCVKKLDEISTQ</sequence>
<dbReference type="Pfam" id="PF13855">
    <property type="entry name" value="LRR_8"/>
    <property type="match status" value="1"/>
</dbReference>
<dbReference type="OrthoDB" id="676979at2759"/>
<keyword evidence="5" id="KW-1185">Reference proteome</keyword>
<reference evidence="4 5" key="1">
    <citation type="submission" date="2015-04" db="EMBL/GenBank/DDBJ databases">
        <authorList>
            <person name="Syromyatnikov M.Y."/>
            <person name="Popov V.N."/>
        </authorList>
    </citation>
    <scope>NUCLEOTIDE SEQUENCE [LARGE SCALE GENOMIC DNA]</scope>
</reference>
<proteinExistence type="predicted"/>
<evidence type="ECO:0000313" key="4">
    <source>
        <dbReference type="EMBL" id="CRK88861.1"/>
    </source>
</evidence>
<dbReference type="Proteomes" id="UP000183832">
    <property type="component" value="Unassembled WGS sequence"/>
</dbReference>
<feature type="chain" id="PRO_5013153661" evidence="3">
    <location>
        <begin position="20"/>
        <end position="237"/>
    </location>
</feature>
<evidence type="ECO:0000313" key="5">
    <source>
        <dbReference type="Proteomes" id="UP000183832"/>
    </source>
</evidence>
<keyword evidence="1" id="KW-0433">Leucine-rich repeat</keyword>
<dbReference type="PANTHER" id="PTHR24366:SF96">
    <property type="entry name" value="LEUCINE RICH REPEAT CONTAINING 53"/>
    <property type="match status" value="1"/>
</dbReference>
<evidence type="ECO:0000256" key="3">
    <source>
        <dbReference type="SAM" id="SignalP"/>
    </source>
</evidence>
<dbReference type="AlphaFoldDB" id="A0A1J1HLF4"/>
<evidence type="ECO:0000256" key="2">
    <source>
        <dbReference type="ARBA" id="ARBA00022737"/>
    </source>
</evidence>
<gene>
    <name evidence="4" type="ORF">CLUMA_CG002517</name>
</gene>